<reference evidence="1 2" key="1">
    <citation type="journal article" date="2016" name="Nat. Commun.">
        <title>Thousands of microbial genomes shed light on interconnected biogeochemical processes in an aquifer system.</title>
        <authorList>
            <person name="Anantharaman K."/>
            <person name="Brown C.T."/>
            <person name="Hug L.A."/>
            <person name="Sharon I."/>
            <person name="Castelle C.J."/>
            <person name="Probst A.J."/>
            <person name="Thomas B.C."/>
            <person name="Singh A."/>
            <person name="Wilkins M.J."/>
            <person name="Karaoz U."/>
            <person name="Brodie E.L."/>
            <person name="Williams K.H."/>
            <person name="Hubbard S.S."/>
            <person name="Banfield J.F."/>
        </authorList>
    </citation>
    <scope>NUCLEOTIDE SEQUENCE [LARGE SCALE GENOMIC DNA]</scope>
</reference>
<comment type="caution">
    <text evidence="1">The sequence shown here is derived from an EMBL/GenBank/DDBJ whole genome shotgun (WGS) entry which is preliminary data.</text>
</comment>
<evidence type="ECO:0000313" key="1">
    <source>
        <dbReference type="EMBL" id="OGZ23437.1"/>
    </source>
</evidence>
<dbReference type="SUPFAM" id="SSF89095">
    <property type="entry name" value="GatB/YqeY motif"/>
    <property type="match status" value="1"/>
</dbReference>
<dbReference type="PANTHER" id="PTHR28055">
    <property type="entry name" value="ALTERED INHERITANCE OF MITOCHONDRIA PROTEIN 41, MITOCHONDRIAL"/>
    <property type="match status" value="1"/>
</dbReference>
<sequence>MLKQKIQEDLNIALKEKRELEVSVLRMVLAAILNKEKDKRFKSGKAEEIPLTDEELIEVISSEIKKRREAADLYTRGARPELAEKEKKETEILQKYLPEQLQEEEIIKLVKEAVAKTGAKEIKDMGKVMAELMPKIKGKADSGLVSRIVKESLSQN</sequence>
<dbReference type="PANTHER" id="PTHR28055:SF1">
    <property type="entry name" value="ALTERED INHERITANCE OF MITOCHONDRIA PROTEIN 41, MITOCHONDRIAL"/>
    <property type="match status" value="1"/>
</dbReference>
<organism evidence="1 2">
    <name type="scientific">Candidatus Nealsonbacteria bacterium RIFCSPLOWO2_01_FULL_41_9</name>
    <dbReference type="NCBI Taxonomy" id="1801671"/>
    <lineage>
        <taxon>Bacteria</taxon>
        <taxon>Candidatus Nealsoniibacteriota</taxon>
    </lineage>
</organism>
<dbReference type="Proteomes" id="UP000176406">
    <property type="component" value="Unassembled WGS sequence"/>
</dbReference>
<dbReference type="Gene3D" id="1.10.10.410">
    <property type="match status" value="1"/>
</dbReference>
<evidence type="ECO:0000313" key="2">
    <source>
        <dbReference type="Proteomes" id="UP000176406"/>
    </source>
</evidence>
<dbReference type="GO" id="GO:0016884">
    <property type="term" value="F:carbon-nitrogen ligase activity, with glutamine as amido-N-donor"/>
    <property type="evidence" value="ECO:0007669"/>
    <property type="project" value="InterPro"/>
</dbReference>
<evidence type="ECO:0008006" key="3">
    <source>
        <dbReference type="Google" id="ProtNLM"/>
    </source>
</evidence>
<accession>A0A1G2EC65</accession>
<dbReference type="AlphaFoldDB" id="A0A1G2EC65"/>
<dbReference type="Gene3D" id="1.10.1510.10">
    <property type="entry name" value="Uncharacterised protein YqeY/AIM41 PF09424, N-terminal domain"/>
    <property type="match status" value="1"/>
</dbReference>
<proteinExistence type="predicted"/>
<dbReference type="Pfam" id="PF09424">
    <property type="entry name" value="YqeY"/>
    <property type="match status" value="1"/>
</dbReference>
<protein>
    <recommendedName>
        <fullName evidence="3">Glutamyl-tRNA amidotransferase</fullName>
    </recommendedName>
</protein>
<dbReference type="InterPro" id="IPR042184">
    <property type="entry name" value="YqeY/Aim41_N"/>
</dbReference>
<dbReference type="InterPro" id="IPR023168">
    <property type="entry name" value="GatB_Yqey_C_2"/>
</dbReference>
<dbReference type="EMBL" id="MHMG01000016">
    <property type="protein sequence ID" value="OGZ23437.1"/>
    <property type="molecule type" value="Genomic_DNA"/>
</dbReference>
<gene>
    <name evidence="1" type="ORF">A3A08_00280</name>
</gene>
<dbReference type="InterPro" id="IPR019004">
    <property type="entry name" value="YqeY/Aim41"/>
</dbReference>
<name>A0A1G2EC65_9BACT</name>
<dbReference type="InterPro" id="IPR003789">
    <property type="entry name" value="Asn/Gln_tRNA_amidoTrase-B-like"/>
</dbReference>